<sequence>MTISSIETQAWKCQQCGLPGVRLPVRPNDATSGAYYKCVPCNRNLGFCPCVTPGSRTTSTCPCSTNSGRDSPGLEDQLPRGVAVLSMDRKQSFNPHNPDSGFDEDWEANCKPGFMVSRFPAVGDNLLW</sequence>
<keyword evidence="2" id="KW-1185">Reference proteome</keyword>
<comment type="caution">
    <text evidence="1">The sequence shown here is derived from an EMBL/GenBank/DDBJ whole genome shotgun (WGS) entry which is preliminary data.</text>
</comment>
<reference evidence="1" key="1">
    <citation type="submission" date="2022-11" db="EMBL/GenBank/DDBJ databases">
        <authorList>
            <person name="Petersen C."/>
        </authorList>
    </citation>
    <scope>NUCLEOTIDE SEQUENCE</scope>
    <source>
        <strain evidence="1">IBT 30761</strain>
    </source>
</reference>
<reference evidence="1" key="2">
    <citation type="journal article" date="2023" name="IMA Fungus">
        <title>Comparative genomic study of the Penicillium genus elucidates a diverse pangenome and 15 lateral gene transfer events.</title>
        <authorList>
            <person name="Petersen C."/>
            <person name="Sorensen T."/>
            <person name="Nielsen M.R."/>
            <person name="Sondergaard T.E."/>
            <person name="Sorensen J.L."/>
            <person name="Fitzpatrick D.A."/>
            <person name="Frisvad J.C."/>
            <person name="Nielsen K.L."/>
        </authorList>
    </citation>
    <scope>NUCLEOTIDE SEQUENCE</scope>
    <source>
        <strain evidence="1">IBT 30761</strain>
    </source>
</reference>
<protein>
    <submittedName>
        <fullName evidence="1">Uncharacterized protein</fullName>
    </submittedName>
</protein>
<organism evidence="1 2">
    <name type="scientific">Penicillium argentinense</name>
    <dbReference type="NCBI Taxonomy" id="1131581"/>
    <lineage>
        <taxon>Eukaryota</taxon>
        <taxon>Fungi</taxon>
        <taxon>Dikarya</taxon>
        <taxon>Ascomycota</taxon>
        <taxon>Pezizomycotina</taxon>
        <taxon>Eurotiomycetes</taxon>
        <taxon>Eurotiomycetidae</taxon>
        <taxon>Eurotiales</taxon>
        <taxon>Aspergillaceae</taxon>
        <taxon>Penicillium</taxon>
    </lineage>
</organism>
<proteinExistence type="predicted"/>
<dbReference type="RefSeq" id="XP_056477583.1">
    <property type="nucleotide sequence ID" value="XM_056617226.1"/>
</dbReference>
<dbReference type="OrthoDB" id="4313887at2759"/>
<evidence type="ECO:0000313" key="2">
    <source>
        <dbReference type="Proteomes" id="UP001149074"/>
    </source>
</evidence>
<dbReference type="AlphaFoldDB" id="A0A9W9KFX7"/>
<dbReference type="EMBL" id="JAPQKI010000004">
    <property type="protein sequence ID" value="KAJ5104203.1"/>
    <property type="molecule type" value="Genomic_DNA"/>
</dbReference>
<name>A0A9W9KFX7_9EURO</name>
<dbReference type="Proteomes" id="UP001149074">
    <property type="component" value="Unassembled WGS sequence"/>
</dbReference>
<gene>
    <name evidence="1" type="ORF">N7532_004732</name>
</gene>
<dbReference type="GeneID" id="81356205"/>
<evidence type="ECO:0000313" key="1">
    <source>
        <dbReference type="EMBL" id="KAJ5104203.1"/>
    </source>
</evidence>
<accession>A0A9W9KFX7</accession>